<keyword evidence="2" id="KW-1185">Reference proteome</keyword>
<sequence length="178" mass="19818">MVGARNRNNPAGAPLPLIPVDRQLAANRLDVRQLIATANELLALAADLEGIVSREPDGPIPMAPATVLAMARAEYRRRRLRGTVFDSDDLFGEPAWDMLLDLFIAGLEGKRVPVTSACIGACVPTTTALRWLTLIEERGLVIREPDPSDARRAHVRLSPEAMRRMEQYFQRDRRPREG</sequence>
<reference evidence="1 2" key="1">
    <citation type="submission" date="2020-08" db="EMBL/GenBank/DDBJ databases">
        <title>The genome sequence of Novosphingobium flavum 4Y4.</title>
        <authorList>
            <person name="Liu Y."/>
        </authorList>
    </citation>
    <scope>NUCLEOTIDE SEQUENCE [LARGE SCALE GENOMIC DNA]</scope>
    <source>
        <strain evidence="1 2">4Y4</strain>
    </source>
</reference>
<evidence type="ECO:0000313" key="1">
    <source>
        <dbReference type="EMBL" id="MBC2650530.1"/>
    </source>
</evidence>
<name>A0A7X1F523_9SPHN</name>
<organism evidence="1 2">
    <name type="scientific">Novosphingobium aerophilum</name>
    <dbReference type="NCBI Taxonomy" id="2839843"/>
    <lineage>
        <taxon>Bacteria</taxon>
        <taxon>Pseudomonadati</taxon>
        <taxon>Pseudomonadota</taxon>
        <taxon>Alphaproteobacteria</taxon>
        <taxon>Sphingomonadales</taxon>
        <taxon>Sphingomonadaceae</taxon>
        <taxon>Novosphingobium</taxon>
    </lineage>
</organism>
<evidence type="ECO:0000313" key="2">
    <source>
        <dbReference type="Proteomes" id="UP000520156"/>
    </source>
</evidence>
<dbReference type="SUPFAM" id="SSF46785">
    <property type="entry name" value="Winged helix' DNA-binding domain"/>
    <property type="match status" value="1"/>
</dbReference>
<dbReference type="EMBL" id="JACLAU010000002">
    <property type="protein sequence ID" value="MBC2650530.1"/>
    <property type="molecule type" value="Genomic_DNA"/>
</dbReference>
<comment type="caution">
    <text evidence="1">The sequence shown here is derived from an EMBL/GenBank/DDBJ whole genome shotgun (WGS) entry which is preliminary data.</text>
</comment>
<dbReference type="AlphaFoldDB" id="A0A7X1F523"/>
<dbReference type="InterPro" id="IPR036388">
    <property type="entry name" value="WH-like_DNA-bd_sf"/>
</dbReference>
<protein>
    <submittedName>
        <fullName evidence="1">MarR family transcriptional regulator</fullName>
    </submittedName>
</protein>
<accession>A0A7X1F523</accession>
<dbReference type="RefSeq" id="WP_185681961.1">
    <property type="nucleotide sequence ID" value="NZ_JACLAU010000002.1"/>
</dbReference>
<gene>
    <name evidence="1" type="ORF">H7F49_02305</name>
</gene>
<dbReference type="Gene3D" id="1.10.10.10">
    <property type="entry name" value="Winged helix-like DNA-binding domain superfamily/Winged helix DNA-binding domain"/>
    <property type="match status" value="1"/>
</dbReference>
<dbReference type="InterPro" id="IPR036390">
    <property type="entry name" value="WH_DNA-bd_sf"/>
</dbReference>
<proteinExistence type="predicted"/>
<dbReference type="Proteomes" id="UP000520156">
    <property type="component" value="Unassembled WGS sequence"/>
</dbReference>